<protein>
    <submittedName>
        <fullName evidence="1">DUF2442 domain-containing protein</fullName>
    </submittedName>
</protein>
<proteinExistence type="predicted"/>
<gene>
    <name evidence="1" type="ORF">NSA23_12025</name>
</gene>
<dbReference type="Proteomes" id="UP001142078">
    <property type="component" value="Unassembled WGS sequence"/>
</dbReference>
<dbReference type="OrthoDB" id="1666234at2"/>
<comment type="caution">
    <text evidence="1">The sequence shown here is derived from an EMBL/GenBank/DDBJ whole genome shotgun (WGS) entry which is preliminary data.</text>
</comment>
<sequence length="95" mass="11041">MNYKVIQVIPTRDFKVYIYFIDGKIKLFNARELIQKGVFKQLQDIDIFMNTCTVLNDTLAWDLSGNYDPTECLDIDPITLYNECPEVEEPDIAIS</sequence>
<dbReference type="InterPro" id="IPR036782">
    <property type="entry name" value="NE0471-like_N"/>
</dbReference>
<dbReference type="Pfam" id="PF10387">
    <property type="entry name" value="DUF2442"/>
    <property type="match status" value="1"/>
</dbReference>
<dbReference type="AlphaFoldDB" id="A0A9X2MKJ3"/>
<organism evidence="1 2">
    <name type="scientific">Anaerosalibacter massiliensis</name>
    <dbReference type="NCBI Taxonomy" id="1347392"/>
    <lineage>
        <taxon>Bacteria</taxon>
        <taxon>Bacillati</taxon>
        <taxon>Bacillota</taxon>
        <taxon>Tissierellia</taxon>
        <taxon>Tissierellales</taxon>
        <taxon>Sporanaerobacteraceae</taxon>
        <taxon>Anaerosalibacter</taxon>
    </lineage>
</organism>
<dbReference type="RefSeq" id="WP_042678914.1">
    <property type="nucleotide sequence ID" value="NZ_CABKTM010000008.1"/>
</dbReference>
<reference evidence="1" key="1">
    <citation type="submission" date="2022-07" db="EMBL/GenBank/DDBJ databases">
        <title>Enhanced cultured diversity of the mouse gut microbiota enables custom-made synthetic communities.</title>
        <authorList>
            <person name="Afrizal A."/>
        </authorList>
    </citation>
    <scope>NUCLEOTIDE SEQUENCE</scope>
    <source>
        <strain evidence="1">DSM 29482</strain>
    </source>
</reference>
<name>A0A9X2MKJ3_9FIRM</name>
<dbReference type="Gene3D" id="3.30.2020.10">
    <property type="entry name" value="NE0471-like N-terminal domain"/>
    <property type="match status" value="1"/>
</dbReference>
<dbReference type="EMBL" id="JANJZL010000009">
    <property type="protein sequence ID" value="MCR2044832.1"/>
    <property type="molecule type" value="Genomic_DNA"/>
</dbReference>
<accession>A0A9X2MKJ3</accession>
<evidence type="ECO:0000313" key="2">
    <source>
        <dbReference type="Proteomes" id="UP001142078"/>
    </source>
</evidence>
<keyword evidence="2" id="KW-1185">Reference proteome</keyword>
<evidence type="ECO:0000313" key="1">
    <source>
        <dbReference type="EMBL" id="MCR2044832.1"/>
    </source>
</evidence>
<dbReference type="InterPro" id="IPR018841">
    <property type="entry name" value="DUF2442"/>
</dbReference>
<dbReference type="SUPFAM" id="SSF143880">
    <property type="entry name" value="NE0471 N-terminal domain-like"/>
    <property type="match status" value="1"/>
</dbReference>